<feature type="transmembrane region" description="Helical" evidence="6">
    <location>
        <begin position="131"/>
        <end position="151"/>
    </location>
</feature>
<evidence type="ECO:0000256" key="6">
    <source>
        <dbReference type="SAM" id="Phobius"/>
    </source>
</evidence>
<proteinExistence type="inferred from homology"/>
<feature type="transmembrane region" description="Helical" evidence="6">
    <location>
        <begin position="90"/>
        <end position="119"/>
    </location>
</feature>
<dbReference type="InterPro" id="IPR019334">
    <property type="entry name" value="TMEM170A/B/YPR153W-like"/>
</dbReference>
<keyword evidence="5 6" id="KW-0472">Membrane</keyword>
<evidence type="ECO:0000313" key="8">
    <source>
        <dbReference type="Proteomes" id="UP001285441"/>
    </source>
</evidence>
<keyword evidence="3 6" id="KW-0812">Transmembrane</keyword>
<comment type="caution">
    <text evidence="7">The sequence shown here is derived from an EMBL/GenBank/DDBJ whole genome shotgun (WGS) entry which is preliminary data.</text>
</comment>
<organism evidence="7 8">
    <name type="scientific">Podospora didyma</name>
    <dbReference type="NCBI Taxonomy" id="330526"/>
    <lineage>
        <taxon>Eukaryota</taxon>
        <taxon>Fungi</taxon>
        <taxon>Dikarya</taxon>
        <taxon>Ascomycota</taxon>
        <taxon>Pezizomycotina</taxon>
        <taxon>Sordariomycetes</taxon>
        <taxon>Sordariomycetidae</taxon>
        <taxon>Sordariales</taxon>
        <taxon>Podosporaceae</taxon>
        <taxon>Podospora</taxon>
    </lineage>
</organism>
<accession>A0AAE0N9B8</accession>
<evidence type="ECO:0000256" key="1">
    <source>
        <dbReference type="ARBA" id="ARBA00004141"/>
    </source>
</evidence>
<dbReference type="GO" id="GO:0016020">
    <property type="term" value="C:membrane"/>
    <property type="evidence" value="ECO:0007669"/>
    <property type="project" value="UniProtKB-SubCell"/>
</dbReference>
<evidence type="ECO:0000256" key="3">
    <source>
        <dbReference type="ARBA" id="ARBA00022692"/>
    </source>
</evidence>
<evidence type="ECO:0000256" key="4">
    <source>
        <dbReference type="ARBA" id="ARBA00022989"/>
    </source>
</evidence>
<gene>
    <name evidence="7" type="ORF">B0H63DRAFT_526317</name>
</gene>
<dbReference type="PANTHER" id="PTHR22779">
    <property type="entry name" value="SD17342P"/>
    <property type="match status" value="1"/>
</dbReference>
<dbReference type="Proteomes" id="UP001285441">
    <property type="component" value="Unassembled WGS sequence"/>
</dbReference>
<dbReference type="PANTHER" id="PTHR22779:SF6">
    <property type="entry name" value="SD17342P"/>
    <property type="match status" value="1"/>
</dbReference>
<protein>
    <recommendedName>
        <fullName evidence="9">Integral membrane protein</fullName>
    </recommendedName>
</protein>
<evidence type="ECO:0000313" key="7">
    <source>
        <dbReference type="EMBL" id="KAK3375030.1"/>
    </source>
</evidence>
<comment type="similarity">
    <text evidence="2">Belongs to the TMEM170 family.</text>
</comment>
<dbReference type="AlphaFoldDB" id="A0AAE0N9B8"/>
<evidence type="ECO:0000256" key="2">
    <source>
        <dbReference type="ARBA" id="ARBA00006325"/>
    </source>
</evidence>
<feature type="transmembrane region" description="Helical" evidence="6">
    <location>
        <begin position="53"/>
        <end position="78"/>
    </location>
</feature>
<evidence type="ECO:0000256" key="5">
    <source>
        <dbReference type="ARBA" id="ARBA00023136"/>
    </source>
</evidence>
<reference evidence="7" key="1">
    <citation type="journal article" date="2023" name="Mol. Phylogenet. Evol.">
        <title>Genome-scale phylogeny and comparative genomics of the fungal order Sordariales.</title>
        <authorList>
            <person name="Hensen N."/>
            <person name="Bonometti L."/>
            <person name="Westerberg I."/>
            <person name="Brannstrom I.O."/>
            <person name="Guillou S."/>
            <person name="Cros-Aarteil S."/>
            <person name="Calhoun S."/>
            <person name="Haridas S."/>
            <person name="Kuo A."/>
            <person name="Mondo S."/>
            <person name="Pangilinan J."/>
            <person name="Riley R."/>
            <person name="LaButti K."/>
            <person name="Andreopoulos B."/>
            <person name="Lipzen A."/>
            <person name="Chen C."/>
            <person name="Yan M."/>
            <person name="Daum C."/>
            <person name="Ng V."/>
            <person name="Clum A."/>
            <person name="Steindorff A."/>
            <person name="Ohm R.A."/>
            <person name="Martin F."/>
            <person name="Silar P."/>
            <person name="Natvig D.O."/>
            <person name="Lalanne C."/>
            <person name="Gautier V."/>
            <person name="Ament-Velasquez S.L."/>
            <person name="Kruys A."/>
            <person name="Hutchinson M.I."/>
            <person name="Powell A.J."/>
            <person name="Barry K."/>
            <person name="Miller A.N."/>
            <person name="Grigoriev I.V."/>
            <person name="Debuchy R."/>
            <person name="Gladieux P."/>
            <person name="Hiltunen Thoren M."/>
            <person name="Johannesson H."/>
        </authorList>
    </citation>
    <scope>NUCLEOTIDE SEQUENCE</scope>
    <source>
        <strain evidence="7">CBS 232.78</strain>
    </source>
</reference>
<dbReference type="Pfam" id="PF10190">
    <property type="entry name" value="Tmemb_170"/>
    <property type="match status" value="1"/>
</dbReference>
<sequence length="155" mass="17398">MENTLYGLRALPRDEPVPSPEPSPEYEYTTPPFPSLSFPIESPRWTLSTITDIWRFTLFWTLILYGLFHVGAVAIALLMQVGRKRSNWKYLWTVPLLYAFVAGVEALIAGSLVGLIVGASYRAGGFTMSTWIPFVWGWVNVLVLIVSSFRIQGGL</sequence>
<dbReference type="EMBL" id="JAULSW010000007">
    <property type="protein sequence ID" value="KAK3375030.1"/>
    <property type="molecule type" value="Genomic_DNA"/>
</dbReference>
<keyword evidence="8" id="KW-1185">Reference proteome</keyword>
<comment type="subcellular location">
    <subcellularLocation>
        <location evidence="1">Membrane</location>
        <topology evidence="1">Multi-pass membrane protein</topology>
    </subcellularLocation>
</comment>
<name>A0AAE0N9B8_9PEZI</name>
<evidence type="ECO:0008006" key="9">
    <source>
        <dbReference type="Google" id="ProtNLM"/>
    </source>
</evidence>
<keyword evidence="4 6" id="KW-1133">Transmembrane helix</keyword>
<reference evidence="7" key="2">
    <citation type="submission" date="2023-06" db="EMBL/GenBank/DDBJ databases">
        <authorList>
            <consortium name="Lawrence Berkeley National Laboratory"/>
            <person name="Haridas S."/>
            <person name="Hensen N."/>
            <person name="Bonometti L."/>
            <person name="Westerberg I."/>
            <person name="Brannstrom I.O."/>
            <person name="Guillou S."/>
            <person name="Cros-Aarteil S."/>
            <person name="Calhoun S."/>
            <person name="Kuo A."/>
            <person name="Mondo S."/>
            <person name="Pangilinan J."/>
            <person name="Riley R."/>
            <person name="LaButti K."/>
            <person name="Andreopoulos B."/>
            <person name="Lipzen A."/>
            <person name="Chen C."/>
            <person name="Yanf M."/>
            <person name="Daum C."/>
            <person name="Ng V."/>
            <person name="Clum A."/>
            <person name="Steindorff A."/>
            <person name="Ohm R."/>
            <person name="Martin F."/>
            <person name="Silar P."/>
            <person name="Natvig D."/>
            <person name="Lalanne C."/>
            <person name="Gautier V."/>
            <person name="Ament-velasquez S.L."/>
            <person name="Kruys A."/>
            <person name="Hutchinson M.I."/>
            <person name="Powell A.J."/>
            <person name="Barry K."/>
            <person name="Miller A.N."/>
            <person name="Grigoriev I.V."/>
            <person name="Debuchy R."/>
            <person name="Gladieux P."/>
            <person name="Thoren M.H."/>
            <person name="Johannesson H."/>
        </authorList>
    </citation>
    <scope>NUCLEOTIDE SEQUENCE</scope>
    <source>
        <strain evidence="7">CBS 232.78</strain>
    </source>
</reference>